<dbReference type="AlphaFoldDB" id="A0A0C3G3K1"/>
<reference evidence="1 2" key="1">
    <citation type="submission" date="2014-04" db="EMBL/GenBank/DDBJ databases">
        <authorList>
            <consortium name="DOE Joint Genome Institute"/>
            <person name="Kuo A."/>
            <person name="Tarkka M."/>
            <person name="Buscot F."/>
            <person name="Kohler A."/>
            <person name="Nagy L.G."/>
            <person name="Floudas D."/>
            <person name="Copeland A."/>
            <person name="Barry K.W."/>
            <person name="Cichocki N."/>
            <person name="Veneault-Fourrey C."/>
            <person name="LaButti K."/>
            <person name="Lindquist E.A."/>
            <person name="Lipzen A."/>
            <person name="Lundell T."/>
            <person name="Morin E."/>
            <person name="Murat C."/>
            <person name="Sun H."/>
            <person name="Tunlid A."/>
            <person name="Henrissat B."/>
            <person name="Grigoriev I.V."/>
            <person name="Hibbett D.S."/>
            <person name="Martin F."/>
            <person name="Nordberg H.P."/>
            <person name="Cantor M.N."/>
            <person name="Hua S.X."/>
        </authorList>
    </citation>
    <scope>NUCLEOTIDE SEQUENCE [LARGE SCALE GENOMIC DNA]</scope>
    <source>
        <strain evidence="1 2">F 1598</strain>
    </source>
</reference>
<evidence type="ECO:0000313" key="2">
    <source>
        <dbReference type="Proteomes" id="UP000054166"/>
    </source>
</evidence>
<accession>A0A0C3G3K1</accession>
<name>A0A0C3G3K1_PILCF</name>
<keyword evidence="2" id="KW-1185">Reference proteome</keyword>
<sequence length="58" mass="6429">MIDRRVVAWSWQAGDCLVTMNVSAAYPTRSVGTKRGQVEMMPNNRSDGLVVNPVTLSY</sequence>
<reference evidence="2" key="2">
    <citation type="submission" date="2015-01" db="EMBL/GenBank/DDBJ databases">
        <title>Evolutionary Origins and Diversification of the Mycorrhizal Mutualists.</title>
        <authorList>
            <consortium name="DOE Joint Genome Institute"/>
            <consortium name="Mycorrhizal Genomics Consortium"/>
            <person name="Kohler A."/>
            <person name="Kuo A."/>
            <person name="Nagy L.G."/>
            <person name="Floudas D."/>
            <person name="Copeland A."/>
            <person name="Barry K.W."/>
            <person name="Cichocki N."/>
            <person name="Veneault-Fourrey C."/>
            <person name="LaButti K."/>
            <person name="Lindquist E.A."/>
            <person name="Lipzen A."/>
            <person name="Lundell T."/>
            <person name="Morin E."/>
            <person name="Murat C."/>
            <person name="Riley R."/>
            <person name="Ohm R."/>
            <person name="Sun H."/>
            <person name="Tunlid A."/>
            <person name="Henrissat B."/>
            <person name="Grigoriev I.V."/>
            <person name="Hibbett D.S."/>
            <person name="Martin F."/>
        </authorList>
    </citation>
    <scope>NUCLEOTIDE SEQUENCE [LARGE SCALE GENOMIC DNA]</scope>
    <source>
        <strain evidence="2">F 1598</strain>
    </source>
</reference>
<dbReference type="EMBL" id="KN832972">
    <property type="protein sequence ID" value="KIM90870.1"/>
    <property type="molecule type" value="Genomic_DNA"/>
</dbReference>
<protein>
    <submittedName>
        <fullName evidence="1">Uncharacterized protein</fullName>
    </submittedName>
</protein>
<dbReference type="Proteomes" id="UP000054166">
    <property type="component" value="Unassembled WGS sequence"/>
</dbReference>
<evidence type="ECO:0000313" key="1">
    <source>
        <dbReference type="EMBL" id="KIM90870.1"/>
    </source>
</evidence>
<gene>
    <name evidence="1" type="ORF">PILCRDRAFT_811361</name>
</gene>
<organism evidence="1 2">
    <name type="scientific">Piloderma croceum (strain F 1598)</name>
    <dbReference type="NCBI Taxonomy" id="765440"/>
    <lineage>
        <taxon>Eukaryota</taxon>
        <taxon>Fungi</taxon>
        <taxon>Dikarya</taxon>
        <taxon>Basidiomycota</taxon>
        <taxon>Agaricomycotina</taxon>
        <taxon>Agaricomycetes</taxon>
        <taxon>Agaricomycetidae</taxon>
        <taxon>Atheliales</taxon>
        <taxon>Atheliaceae</taxon>
        <taxon>Piloderma</taxon>
    </lineage>
</organism>
<proteinExistence type="predicted"/>
<dbReference type="HOGENOM" id="CLU_2979875_0_0_1"/>
<dbReference type="InParanoid" id="A0A0C3G3K1"/>